<dbReference type="InterPro" id="IPR007736">
    <property type="entry name" value="Caleosin-related"/>
</dbReference>
<accession>A0AAX6FKA6</accession>
<dbReference type="GO" id="GO:0004497">
    <property type="term" value="F:monooxygenase activity"/>
    <property type="evidence" value="ECO:0007669"/>
    <property type="project" value="TreeGrafter"/>
</dbReference>
<dbReference type="Pfam" id="PF05042">
    <property type="entry name" value="Caleosin"/>
    <property type="match status" value="1"/>
</dbReference>
<evidence type="ECO:0000313" key="4">
    <source>
        <dbReference type="Proteomes" id="UP001140949"/>
    </source>
</evidence>
<feature type="transmembrane region" description="Helical" evidence="2">
    <location>
        <begin position="6"/>
        <end position="25"/>
    </location>
</feature>
<name>A0AAX6FKA6_IRIPA</name>
<dbReference type="AlphaFoldDB" id="A0AAX6FKA6"/>
<reference evidence="3" key="2">
    <citation type="submission" date="2023-04" db="EMBL/GenBank/DDBJ databases">
        <authorList>
            <person name="Bruccoleri R.E."/>
            <person name="Oakeley E.J."/>
            <person name="Faust A.-M."/>
            <person name="Dessus-Babus S."/>
            <person name="Altorfer M."/>
            <person name="Burckhardt D."/>
            <person name="Oertli M."/>
            <person name="Naumann U."/>
            <person name="Petersen F."/>
            <person name="Wong J."/>
        </authorList>
    </citation>
    <scope>NUCLEOTIDE SEQUENCE</scope>
    <source>
        <strain evidence="3">GSM-AAB239-AS_SAM_17_03QT</strain>
        <tissue evidence="3">Leaf</tissue>
    </source>
</reference>
<dbReference type="GO" id="GO:0005509">
    <property type="term" value="F:calcium ion binding"/>
    <property type="evidence" value="ECO:0007669"/>
    <property type="project" value="TreeGrafter"/>
</dbReference>
<sequence>MHQSNGFSYVCSSSSVLFFIFFGLVEKERWCLIYLLGAFDNMDSTSTTSNGDDNTVVTQAPNAPVTAQRKLNVDLQSQLPKPYLPRALVAADPDHPNGTEGRDHHNMSVLQQHVSFFDRNKDGIVYPWETYQGFRAIGCGIPLSLAAAVIINFAFTIQTKKGWLPSPLLPIYIVDIHKCKHGSDSESYDTEGRFEPSKFDAIFSKYGVTRHNALTLEEMNNMLQANHNAGDFLGRGAAWAEWRLLFSLGKDEEGFLHRETIRGLYDGSLFEQLEKRRTTHSKST</sequence>
<evidence type="ECO:0000256" key="1">
    <source>
        <dbReference type="ARBA" id="ARBA00006765"/>
    </source>
</evidence>
<comment type="similarity">
    <text evidence="1">Belongs to the caleosin family.</text>
</comment>
<dbReference type="PANTHER" id="PTHR31495:SF34">
    <property type="entry name" value="OS03G0222600 PROTEIN"/>
    <property type="match status" value="1"/>
</dbReference>
<evidence type="ECO:0000256" key="2">
    <source>
        <dbReference type="SAM" id="Phobius"/>
    </source>
</evidence>
<gene>
    <name evidence="3" type="ORF">M6B38_415790</name>
</gene>
<keyword evidence="2" id="KW-0812">Transmembrane</keyword>
<reference evidence="3" key="1">
    <citation type="journal article" date="2023" name="GigaByte">
        <title>Genome assembly of the bearded iris, Iris pallida Lam.</title>
        <authorList>
            <person name="Bruccoleri R.E."/>
            <person name="Oakeley E.J."/>
            <person name="Faust A.M.E."/>
            <person name="Altorfer M."/>
            <person name="Dessus-Babus S."/>
            <person name="Burckhardt D."/>
            <person name="Oertli M."/>
            <person name="Naumann U."/>
            <person name="Petersen F."/>
            <person name="Wong J."/>
        </authorList>
    </citation>
    <scope>NUCLEOTIDE SEQUENCE</scope>
    <source>
        <strain evidence="3">GSM-AAB239-AS_SAM_17_03QT</strain>
    </source>
</reference>
<keyword evidence="4" id="KW-1185">Reference proteome</keyword>
<proteinExistence type="inferred from homology"/>
<evidence type="ECO:0000313" key="3">
    <source>
        <dbReference type="EMBL" id="KAJ6816786.1"/>
    </source>
</evidence>
<dbReference type="Proteomes" id="UP001140949">
    <property type="component" value="Unassembled WGS sequence"/>
</dbReference>
<keyword evidence="2" id="KW-0472">Membrane</keyword>
<keyword evidence="2" id="KW-1133">Transmembrane helix</keyword>
<organism evidence="3 4">
    <name type="scientific">Iris pallida</name>
    <name type="common">Sweet iris</name>
    <dbReference type="NCBI Taxonomy" id="29817"/>
    <lineage>
        <taxon>Eukaryota</taxon>
        <taxon>Viridiplantae</taxon>
        <taxon>Streptophyta</taxon>
        <taxon>Embryophyta</taxon>
        <taxon>Tracheophyta</taxon>
        <taxon>Spermatophyta</taxon>
        <taxon>Magnoliopsida</taxon>
        <taxon>Liliopsida</taxon>
        <taxon>Asparagales</taxon>
        <taxon>Iridaceae</taxon>
        <taxon>Iridoideae</taxon>
        <taxon>Irideae</taxon>
        <taxon>Iris</taxon>
    </lineage>
</organism>
<dbReference type="EMBL" id="JANAVB010028196">
    <property type="protein sequence ID" value="KAJ6816786.1"/>
    <property type="molecule type" value="Genomic_DNA"/>
</dbReference>
<comment type="caution">
    <text evidence="3">The sequence shown here is derived from an EMBL/GenBank/DDBJ whole genome shotgun (WGS) entry which is preliminary data.</text>
</comment>
<protein>
    <submittedName>
        <fullName evidence="3">Peroxygenase 3</fullName>
    </submittedName>
</protein>
<dbReference type="PANTHER" id="PTHR31495">
    <property type="entry name" value="PEROXYGENASE 3-RELATED"/>
    <property type="match status" value="1"/>
</dbReference>